<protein>
    <recommendedName>
        <fullName evidence="9">CDC45-like protein</fullName>
    </recommendedName>
</protein>
<reference evidence="7 8" key="1">
    <citation type="journal article" date="2015" name="Genome Biol.">
        <title>Comparative genomics of Steinernema reveals deeply conserved gene regulatory networks.</title>
        <authorList>
            <person name="Dillman A.R."/>
            <person name="Macchietto M."/>
            <person name="Porter C.F."/>
            <person name="Rogers A."/>
            <person name="Williams B."/>
            <person name="Antoshechkin I."/>
            <person name="Lee M.M."/>
            <person name="Goodwin Z."/>
            <person name="Lu X."/>
            <person name="Lewis E.E."/>
            <person name="Goodrich-Blair H."/>
            <person name="Stock S.P."/>
            <person name="Adams B.J."/>
            <person name="Sternberg P.W."/>
            <person name="Mortazavi A."/>
        </authorList>
    </citation>
    <scope>NUCLEOTIDE SEQUENCE [LARGE SCALE GENOMIC DNA]</scope>
    <source>
        <strain evidence="7 8">ALL</strain>
    </source>
</reference>
<keyword evidence="5" id="KW-0131">Cell cycle</keyword>
<evidence type="ECO:0000256" key="4">
    <source>
        <dbReference type="ARBA" id="ARBA00023242"/>
    </source>
</evidence>
<dbReference type="GO" id="GO:0000727">
    <property type="term" value="P:double-strand break repair via break-induced replication"/>
    <property type="evidence" value="ECO:0007669"/>
    <property type="project" value="TreeGrafter"/>
</dbReference>
<organism evidence="7 8">
    <name type="scientific">Steinernema carpocapsae</name>
    <name type="common">Entomopathogenic nematode</name>
    <dbReference type="NCBI Taxonomy" id="34508"/>
    <lineage>
        <taxon>Eukaryota</taxon>
        <taxon>Metazoa</taxon>
        <taxon>Ecdysozoa</taxon>
        <taxon>Nematoda</taxon>
        <taxon>Chromadorea</taxon>
        <taxon>Rhabditida</taxon>
        <taxon>Tylenchina</taxon>
        <taxon>Panagrolaimomorpha</taxon>
        <taxon>Strongyloidoidea</taxon>
        <taxon>Steinernematidae</taxon>
        <taxon>Steinernema</taxon>
    </lineage>
</organism>
<sequence length="583" mass="66917">MAAWPNVRNSVQDRGIRLPRAKSQSAKSRNCTFVSNSSAPKPSTAGAMLIRENFRAEFYESLKDQGHCLVLVNTDVDALCAWTILESLFKCDEFSHSVLPVTGIEDLEQKLMEHAQTTKTLLLINCGGNRNLTDLSLSEDCRVFVLDSRRPIHLDNIYDDVNIRVIIETSELQRLGIPTMEELFEPDSSDENDEQAEEDETEDRRQSRMDKIEQRIQKKQAKRAWAKNRDDLVWKYYENSWHSLSSAVFMFSLTTECAKTSQESMWCAGVGLASQYIDTLISLEFYYETTLDKLRIYLQYAPKNGLEDRSGQLFRLKFAKELLLPFYSHWSLYESMQNNELFVNRNHLWSQKGRERMHLNLASLGLTLAETKQVYNLMDRERREEVFQILYEDQHTETQTDFSTFTAQFDYSKPFNAVDFARMLAVSLEYGLRGPSNETPDERFNSSCAYLERFMNGRSAGEIDQVMNVAKKELAATVDMAIQTVKQANVTPSGGFILVKVNSVAETDYLITSRHALFTFAHLVQKAYATKASHRDRRRKPLIFAITLSGDQAGWSLLTGIMPMDGYRHEKIANRKSVPANNR</sequence>
<proteinExistence type="inferred from homology"/>
<dbReference type="PANTHER" id="PTHR10507">
    <property type="entry name" value="CDC45-RELATED PROTEIN"/>
    <property type="match status" value="1"/>
</dbReference>
<name>A0A4U5M6J1_STECR</name>
<keyword evidence="4" id="KW-0539">Nucleus</keyword>
<evidence type="ECO:0000256" key="3">
    <source>
        <dbReference type="ARBA" id="ARBA00022705"/>
    </source>
</evidence>
<accession>A0A4U5M6J1</accession>
<keyword evidence="3" id="KW-0235">DNA replication</keyword>
<comment type="similarity">
    <text evidence="2">Belongs to the CDC45 family.</text>
</comment>
<evidence type="ECO:0000313" key="8">
    <source>
        <dbReference type="Proteomes" id="UP000298663"/>
    </source>
</evidence>
<dbReference type="Pfam" id="PF02724">
    <property type="entry name" value="CDC45"/>
    <property type="match status" value="1"/>
</dbReference>
<dbReference type="GO" id="GO:0003697">
    <property type="term" value="F:single-stranded DNA binding"/>
    <property type="evidence" value="ECO:0007669"/>
    <property type="project" value="TreeGrafter"/>
</dbReference>
<dbReference type="STRING" id="34508.A0A4U5M6J1"/>
<feature type="region of interest" description="Disordered" evidence="6">
    <location>
        <begin position="183"/>
        <end position="213"/>
    </location>
</feature>
<dbReference type="PANTHER" id="PTHR10507:SF0">
    <property type="entry name" value="CELL DIVISION CONTROL PROTEIN 45 HOMOLOG"/>
    <property type="match status" value="1"/>
</dbReference>
<evidence type="ECO:0000256" key="5">
    <source>
        <dbReference type="ARBA" id="ARBA00023306"/>
    </source>
</evidence>
<reference evidence="7 8" key="2">
    <citation type="journal article" date="2019" name="G3 (Bethesda)">
        <title>Hybrid Assembly of the Genome of the Entomopathogenic Nematode Steinernema carpocapsae Identifies the X-Chromosome.</title>
        <authorList>
            <person name="Serra L."/>
            <person name="Macchietto M."/>
            <person name="Macias-Munoz A."/>
            <person name="McGill C.J."/>
            <person name="Rodriguez I.M."/>
            <person name="Rodriguez B."/>
            <person name="Murad R."/>
            <person name="Mortazavi A."/>
        </authorList>
    </citation>
    <scope>NUCLEOTIDE SEQUENCE [LARGE SCALE GENOMIC DNA]</scope>
    <source>
        <strain evidence="7 8">ALL</strain>
    </source>
</reference>
<feature type="compositionally biased region" description="Acidic residues" evidence="6">
    <location>
        <begin position="183"/>
        <end position="201"/>
    </location>
</feature>
<comment type="caution">
    <text evidence="7">The sequence shown here is derived from an EMBL/GenBank/DDBJ whole genome shotgun (WGS) entry which is preliminary data.</text>
</comment>
<evidence type="ECO:0000256" key="2">
    <source>
        <dbReference type="ARBA" id="ARBA00010727"/>
    </source>
</evidence>
<dbReference type="GO" id="GO:0003688">
    <property type="term" value="F:DNA replication origin binding"/>
    <property type="evidence" value="ECO:0007669"/>
    <property type="project" value="TreeGrafter"/>
</dbReference>
<evidence type="ECO:0008006" key="9">
    <source>
        <dbReference type="Google" id="ProtNLM"/>
    </source>
</evidence>
<feature type="region of interest" description="Disordered" evidence="6">
    <location>
        <begin position="18"/>
        <end position="38"/>
    </location>
</feature>
<dbReference type="EMBL" id="AZBU02000009">
    <property type="protein sequence ID" value="TKR64487.1"/>
    <property type="molecule type" value="Genomic_DNA"/>
</dbReference>
<dbReference type="OrthoDB" id="10258882at2759"/>
<dbReference type="AlphaFoldDB" id="A0A4U5M6J1"/>
<evidence type="ECO:0000313" key="7">
    <source>
        <dbReference type="EMBL" id="TKR64487.1"/>
    </source>
</evidence>
<evidence type="ECO:0000256" key="1">
    <source>
        <dbReference type="ARBA" id="ARBA00004123"/>
    </source>
</evidence>
<dbReference type="GO" id="GO:1902977">
    <property type="term" value="P:mitotic DNA replication preinitiation complex assembly"/>
    <property type="evidence" value="ECO:0007669"/>
    <property type="project" value="TreeGrafter"/>
</dbReference>
<comment type="subcellular location">
    <subcellularLocation>
        <location evidence="1">Nucleus</location>
    </subcellularLocation>
</comment>
<gene>
    <name evidence="7" type="ORF">L596_025010</name>
</gene>
<dbReference type="GO" id="GO:0003682">
    <property type="term" value="F:chromatin binding"/>
    <property type="evidence" value="ECO:0007669"/>
    <property type="project" value="TreeGrafter"/>
</dbReference>
<keyword evidence="8" id="KW-1185">Reference proteome</keyword>
<evidence type="ECO:0000256" key="6">
    <source>
        <dbReference type="SAM" id="MobiDB-lite"/>
    </source>
</evidence>
<dbReference type="GO" id="GO:0031261">
    <property type="term" value="C:DNA replication preinitiation complex"/>
    <property type="evidence" value="ECO:0007669"/>
    <property type="project" value="TreeGrafter"/>
</dbReference>
<dbReference type="InterPro" id="IPR003874">
    <property type="entry name" value="CDC45"/>
</dbReference>
<dbReference type="GO" id="GO:0006270">
    <property type="term" value="P:DNA replication initiation"/>
    <property type="evidence" value="ECO:0007669"/>
    <property type="project" value="InterPro"/>
</dbReference>
<dbReference type="Proteomes" id="UP000298663">
    <property type="component" value="Unassembled WGS sequence"/>
</dbReference>
<feature type="compositionally biased region" description="Basic and acidic residues" evidence="6">
    <location>
        <begin position="202"/>
        <end position="213"/>
    </location>
</feature>
<feature type="compositionally biased region" description="Polar residues" evidence="6">
    <location>
        <begin position="22"/>
        <end position="38"/>
    </location>
</feature>